<evidence type="ECO:0000313" key="2">
    <source>
        <dbReference type="Proteomes" id="UP001142489"/>
    </source>
</evidence>
<name>A0A9Q1AQ24_9SAUR</name>
<dbReference type="SUPFAM" id="SSF58069">
    <property type="entry name" value="Virus ectodomain"/>
    <property type="match status" value="1"/>
</dbReference>
<organism evidence="1 2">
    <name type="scientific">Phrynocephalus forsythii</name>
    <dbReference type="NCBI Taxonomy" id="171643"/>
    <lineage>
        <taxon>Eukaryota</taxon>
        <taxon>Metazoa</taxon>
        <taxon>Chordata</taxon>
        <taxon>Craniata</taxon>
        <taxon>Vertebrata</taxon>
        <taxon>Euteleostomi</taxon>
        <taxon>Lepidosauria</taxon>
        <taxon>Squamata</taxon>
        <taxon>Bifurcata</taxon>
        <taxon>Unidentata</taxon>
        <taxon>Episquamata</taxon>
        <taxon>Toxicofera</taxon>
        <taxon>Iguania</taxon>
        <taxon>Acrodonta</taxon>
        <taxon>Agamidae</taxon>
        <taxon>Agaminae</taxon>
        <taxon>Phrynocephalus</taxon>
    </lineage>
</organism>
<keyword evidence="2" id="KW-1185">Reference proteome</keyword>
<protein>
    <submittedName>
        <fullName evidence="1">Uncharacterized protein</fullName>
    </submittedName>
</protein>
<reference evidence="1" key="1">
    <citation type="journal article" date="2023" name="DNA Res.">
        <title>Chromosome-level genome assembly of Phrynocephalus forsythii using third-generation DNA sequencing and Hi-C analysis.</title>
        <authorList>
            <person name="Qi Y."/>
            <person name="Zhao W."/>
            <person name="Zhao Y."/>
            <person name="Niu C."/>
            <person name="Cao S."/>
            <person name="Zhang Y."/>
        </authorList>
    </citation>
    <scope>NUCLEOTIDE SEQUENCE</scope>
    <source>
        <tissue evidence="1">Muscle</tissue>
    </source>
</reference>
<comment type="caution">
    <text evidence="1">The sequence shown here is derived from an EMBL/GenBank/DDBJ whole genome shotgun (WGS) entry which is preliminary data.</text>
</comment>
<feature type="non-terminal residue" evidence="1">
    <location>
        <position position="57"/>
    </location>
</feature>
<gene>
    <name evidence="1" type="ORF">JRQ81_012397</name>
</gene>
<dbReference type="Gene3D" id="1.10.287.210">
    <property type="match status" value="1"/>
</dbReference>
<dbReference type="Proteomes" id="UP001142489">
    <property type="component" value="Unassembled WGS sequence"/>
</dbReference>
<accession>A0A9Q1AQ24</accession>
<dbReference type="EMBL" id="JAPFRF010000024">
    <property type="protein sequence ID" value="KAJ7303405.1"/>
    <property type="molecule type" value="Genomic_DNA"/>
</dbReference>
<dbReference type="AlphaFoldDB" id="A0A9Q1AQ24"/>
<proteinExistence type="predicted"/>
<evidence type="ECO:0000313" key="1">
    <source>
        <dbReference type="EMBL" id="KAJ7303405.1"/>
    </source>
</evidence>
<sequence>MFGVAWNAKQLHILSYNLEALVNTSAAGLQALQTEVDSVASMLIQHKIALNYLLSSE</sequence>
<dbReference type="OrthoDB" id="9050420at2759"/>